<dbReference type="InterPro" id="IPR014729">
    <property type="entry name" value="Rossmann-like_a/b/a_fold"/>
</dbReference>
<evidence type="ECO:0000256" key="1">
    <source>
        <dbReference type="ARBA" id="ARBA00005187"/>
    </source>
</evidence>
<dbReference type="SUPFAM" id="SSF56235">
    <property type="entry name" value="N-terminal nucleophile aminohydrolases (Ntn hydrolases)"/>
    <property type="match status" value="1"/>
</dbReference>
<dbReference type="PANTHER" id="PTHR43284">
    <property type="entry name" value="ASPARAGINE SYNTHETASE (GLUTAMINE-HYDROLYZING)"/>
    <property type="match status" value="1"/>
</dbReference>
<evidence type="ECO:0000313" key="10">
    <source>
        <dbReference type="Proteomes" id="UP001143391"/>
    </source>
</evidence>
<reference evidence="9" key="1">
    <citation type="submission" date="2022-07" db="EMBL/GenBank/DDBJ databases">
        <title>Marinobacter iranensis a new bacterium isolate from a hipersaline lake in Iran.</title>
        <authorList>
            <person name="Mohammad A.M.A."/>
            <person name="Cristina S.-P."/>
            <person name="Antonio V."/>
        </authorList>
    </citation>
    <scope>NUCLEOTIDE SEQUENCE</scope>
    <source>
        <strain evidence="9">71-i</strain>
    </source>
</reference>
<dbReference type="PROSITE" id="PS51278">
    <property type="entry name" value="GATASE_TYPE_2"/>
    <property type="match status" value="1"/>
</dbReference>
<dbReference type="InterPro" id="IPR051786">
    <property type="entry name" value="ASN_synthetase/amidase"/>
</dbReference>
<organism evidence="9 10">
    <name type="scientific">Marinobacter iranensis</name>
    <dbReference type="NCBI Taxonomy" id="2962607"/>
    <lineage>
        <taxon>Bacteria</taxon>
        <taxon>Pseudomonadati</taxon>
        <taxon>Pseudomonadota</taxon>
        <taxon>Gammaproteobacteria</taxon>
        <taxon>Pseudomonadales</taxon>
        <taxon>Marinobacteraceae</taxon>
        <taxon>Marinobacter</taxon>
    </lineage>
</organism>
<gene>
    <name evidence="9" type="primary">asnB</name>
    <name evidence="9" type="ORF">NLU14_01790</name>
</gene>
<evidence type="ECO:0000256" key="3">
    <source>
        <dbReference type="ARBA" id="ARBA00012737"/>
    </source>
</evidence>
<dbReference type="PANTHER" id="PTHR43284:SF1">
    <property type="entry name" value="ASPARAGINE SYNTHETASE"/>
    <property type="match status" value="1"/>
</dbReference>
<dbReference type="SUPFAM" id="SSF52402">
    <property type="entry name" value="Adenine nucleotide alpha hydrolases-like"/>
    <property type="match status" value="1"/>
</dbReference>
<dbReference type="EC" id="6.3.5.4" evidence="3"/>
<evidence type="ECO:0000313" key="9">
    <source>
        <dbReference type="EMBL" id="MDF0748958.1"/>
    </source>
</evidence>
<dbReference type="GO" id="GO:0004066">
    <property type="term" value="F:asparagine synthase (glutamine-hydrolyzing) activity"/>
    <property type="evidence" value="ECO:0007669"/>
    <property type="project" value="UniProtKB-EC"/>
</dbReference>
<dbReference type="NCBIfam" id="TIGR01536">
    <property type="entry name" value="asn_synth_AEB"/>
    <property type="match status" value="1"/>
</dbReference>
<dbReference type="InterPro" id="IPR001962">
    <property type="entry name" value="Asn_synthase"/>
</dbReference>
<dbReference type="EMBL" id="JANCMW010000001">
    <property type="protein sequence ID" value="MDF0748958.1"/>
    <property type="molecule type" value="Genomic_DNA"/>
</dbReference>
<accession>A0ABT5Y5R4</accession>
<dbReference type="Proteomes" id="UP001143391">
    <property type="component" value="Unassembled WGS sequence"/>
</dbReference>
<feature type="domain" description="Glutamine amidotransferase type-2" evidence="8">
    <location>
        <begin position="1"/>
        <end position="206"/>
    </location>
</feature>
<evidence type="ECO:0000256" key="5">
    <source>
        <dbReference type="ARBA" id="ARBA00022840"/>
    </source>
</evidence>
<comment type="pathway">
    <text evidence="1">Amino-acid biosynthesis; L-asparagine biosynthesis; L-asparagine from L-aspartate (L-Gln route): step 1/1.</text>
</comment>
<evidence type="ECO:0000256" key="7">
    <source>
        <dbReference type="ARBA" id="ARBA00048741"/>
    </source>
</evidence>
<comment type="catalytic activity">
    <reaction evidence="7">
        <text>L-aspartate + L-glutamine + ATP + H2O = L-asparagine + L-glutamate + AMP + diphosphate + H(+)</text>
        <dbReference type="Rhea" id="RHEA:12228"/>
        <dbReference type="ChEBI" id="CHEBI:15377"/>
        <dbReference type="ChEBI" id="CHEBI:15378"/>
        <dbReference type="ChEBI" id="CHEBI:29985"/>
        <dbReference type="ChEBI" id="CHEBI:29991"/>
        <dbReference type="ChEBI" id="CHEBI:30616"/>
        <dbReference type="ChEBI" id="CHEBI:33019"/>
        <dbReference type="ChEBI" id="CHEBI:58048"/>
        <dbReference type="ChEBI" id="CHEBI:58359"/>
        <dbReference type="ChEBI" id="CHEBI:456215"/>
        <dbReference type="EC" id="6.3.5.4"/>
    </reaction>
</comment>
<evidence type="ECO:0000256" key="4">
    <source>
        <dbReference type="ARBA" id="ARBA00022741"/>
    </source>
</evidence>
<name>A0ABT5Y5R4_9GAMM</name>
<comment type="caution">
    <text evidence="9">The sequence shown here is derived from an EMBL/GenBank/DDBJ whole genome shotgun (WGS) entry which is preliminary data.</text>
</comment>
<keyword evidence="4" id="KW-0547">Nucleotide-binding</keyword>
<dbReference type="InterPro" id="IPR006426">
    <property type="entry name" value="Asn_synth_AEB"/>
</dbReference>
<dbReference type="InterPro" id="IPR029055">
    <property type="entry name" value="Ntn_hydrolases_N"/>
</dbReference>
<dbReference type="PIRSF" id="PIRSF001589">
    <property type="entry name" value="Asn_synthetase_glu-h"/>
    <property type="match status" value="1"/>
</dbReference>
<dbReference type="CDD" id="cd00712">
    <property type="entry name" value="AsnB"/>
    <property type="match status" value="1"/>
</dbReference>
<evidence type="ECO:0000256" key="2">
    <source>
        <dbReference type="ARBA" id="ARBA00005752"/>
    </source>
</evidence>
<proteinExistence type="inferred from homology"/>
<keyword evidence="9" id="KW-0436">Ligase</keyword>
<evidence type="ECO:0000256" key="6">
    <source>
        <dbReference type="ARBA" id="ARBA00022962"/>
    </source>
</evidence>
<dbReference type="Gene3D" id="3.40.50.620">
    <property type="entry name" value="HUPs"/>
    <property type="match status" value="1"/>
</dbReference>
<dbReference type="InterPro" id="IPR017932">
    <property type="entry name" value="GATase_2_dom"/>
</dbReference>
<protein>
    <recommendedName>
        <fullName evidence="3">asparagine synthase (glutamine-hydrolyzing)</fullName>
        <ecNumber evidence="3">6.3.5.4</ecNumber>
    </recommendedName>
</protein>
<dbReference type="Pfam" id="PF13522">
    <property type="entry name" value="GATase_6"/>
    <property type="match status" value="1"/>
</dbReference>
<keyword evidence="10" id="KW-1185">Reference proteome</keyword>
<dbReference type="CDD" id="cd01991">
    <property type="entry name" value="Asn_synthase_B_C"/>
    <property type="match status" value="1"/>
</dbReference>
<dbReference type="Gene3D" id="3.60.20.10">
    <property type="entry name" value="Glutamine Phosphoribosylpyrophosphate, subunit 1, domain 1"/>
    <property type="match status" value="1"/>
</dbReference>
<keyword evidence="5" id="KW-0067">ATP-binding</keyword>
<dbReference type="InterPro" id="IPR033738">
    <property type="entry name" value="AsnB_N"/>
</dbReference>
<comment type="similarity">
    <text evidence="2">Belongs to the asparagine synthetase family.</text>
</comment>
<keyword evidence="6" id="KW-0315">Glutamine amidotransferase</keyword>
<evidence type="ECO:0000259" key="8">
    <source>
        <dbReference type="PROSITE" id="PS51278"/>
    </source>
</evidence>
<dbReference type="Pfam" id="PF00733">
    <property type="entry name" value="Asn_synthase"/>
    <property type="match status" value="1"/>
</dbReference>
<sequence length="616" mass="68871">MSSQITVGREVVSNMVGTLRPRGPDAQGIHIEPGIALGHQRLSIQDLSAMGAQPMVLRPGGPVIAFNGEVYNFLELRKELLAERDHAFRGHSDTEVILHVYDAWGLEGLKRLEGIFAFSLWDPIRRRLILMRDRLGVKPLFYANSNYGLAFGSEIKAVLAAGGVDTSLNEQAFAEYLWYGNSYEERSLYRGVQALKPGHWMIVENGEERIEPWWRIEEWLERAPTANTPQEAAVQVREALDASVKRQLVADVPVGLFLSGGIDSSAIAASAMNVQSHPLSSYSVGFDFEGGVNELPRARQVAEHFRLNHHELKIEGANLPETLMTLARAHDEPFADAANIPLYLLCQQLGSDIKVVLQGDGGDEMFAGYRRYAILRNTHWWRLWPRMLSSLLRNGGERGRRLARIGEATGNSDAALRMGLLLTVETLHDPPEAILEPGRRTALSSSTDPFLAYRNAAGRFAAHDPVQQMLLTDISVQLPSQFLTKVDRATMAAGIEARVPLLDERVAELAVGMPSSWKAHGMEKKIVLRNSQRGRVPASILDGPKTGFGVPYEHWLRGPLHDFSRDMILNTGFLQQFGFDRKSVECAFKEHRNQRRERGFLLWKLLQLALWAQKDA</sequence>